<dbReference type="EC" id="6.3.5.4" evidence="6"/>
<evidence type="ECO:0000256" key="3">
    <source>
        <dbReference type="ARBA" id="ARBA00022840"/>
    </source>
</evidence>
<gene>
    <name evidence="6" type="ORF">ANT2_2755</name>
    <name evidence="7" type="ORF">ANT3_2757</name>
</gene>
<dbReference type="Gene3D" id="3.40.50.620">
    <property type="entry name" value="HUPs"/>
    <property type="match status" value="1"/>
</dbReference>
<dbReference type="SUPFAM" id="SSF52402">
    <property type="entry name" value="Adenine nucleotide alpha hydrolases-like"/>
    <property type="match status" value="1"/>
</dbReference>
<dbReference type="InterPro" id="IPR029055">
    <property type="entry name" value="Ntn_hydrolases_N"/>
</dbReference>
<dbReference type="GO" id="GO:0005524">
    <property type="term" value="F:ATP binding"/>
    <property type="evidence" value="ECO:0007669"/>
    <property type="project" value="UniProtKB-KW"/>
</dbReference>
<dbReference type="PROSITE" id="PS51278">
    <property type="entry name" value="GATASE_TYPE_2"/>
    <property type="match status" value="1"/>
</dbReference>
<organism evidence="6">
    <name type="scientific">plant metagenome</name>
    <dbReference type="NCBI Taxonomy" id="1297885"/>
    <lineage>
        <taxon>unclassified sequences</taxon>
        <taxon>metagenomes</taxon>
        <taxon>organismal metagenomes</taxon>
    </lineage>
</organism>
<feature type="domain" description="Glutamine amidotransferase type-2" evidence="5">
    <location>
        <begin position="2"/>
        <end position="252"/>
    </location>
</feature>
<keyword evidence="4" id="KW-0315">Glutamine amidotransferase</keyword>
<comment type="similarity">
    <text evidence="1">Belongs to the asparagine synthetase family.</text>
</comment>
<proteinExistence type="inferred from homology"/>
<dbReference type="EMBL" id="CAADID010000007">
    <property type="protein sequence ID" value="VFR60571.1"/>
    <property type="molecule type" value="Genomic_DNA"/>
</dbReference>
<evidence type="ECO:0000256" key="4">
    <source>
        <dbReference type="ARBA" id="ARBA00022962"/>
    </source>
</evidence>
<dbReference type="Gene3D" id="3.60.20.10">
    <property type="entry name" value="Glutamine Phosphoribosylpyrophosphate, subunit 1, domain 1"/>
    <property type="match status" value="1"/>
</dbReference>
<dbReference type="NCBIfam" id="TIGR01536">
    <property type="entry name" value="asn_synth_AEB"/>
    <property type="match status" value="1"/>
</dbReference>
<dbReference type="CDD" id="cd00712">
    <property type="entry name" value="AsnB"/>
    <property type="match status" value="1"/>
</dbReference>
<evidence type="ECO:0000259" key="5">
    <source>
        <dbReference type="PROSITE" id="PS51278"/>
    </source>
</evidence>
<evidence type="ECO:0000313" key="7">
    <source>
        <dbReference type="EMBL" id="VFR60571.1"/>
    </source>
</evidence>
<dbReference type="Pfam" id="PF00733">
    <property type="entry name" value="Asn_synthase"/>
    <property type="match status" value="1"/>
</dbReference>
<dbReference type="InterPro" id="IPR051786">
    <property type="entry name" value="ASN_synthetase/amidase"/>
</dbReference>
<dbReference type="PIRSF" id="PIRSF001589">
    <property type="entry name" value="Asn_synthetase_glu-h"/>
    <property type="match status" value="1"/>
</dbReference>
<dbReference type="EMBL" id="CAADIG010000025">
    <property type="protein sequence ID" value="VFR50069.1"/>
    <property type="molecule type" value="Genomic_DNA"/>
</dbReference>
<sequence>MCGIFGLIQPAPFDAAELNAMSRLMRHRGPDDEGFALFDGVSAPALFAGVDTPASSIAAEDINWSPRQVLPLQGTAGRGGLALGHRRLSILDLSPHGHQPMGEDEGRFWIAYNGEVYNYLELREELRAEGFRFTSGSDTEVILAAYRHWGPECLSRFNGMWALAIFDRQARTLFLARDRYGVKPLYVWRCADRLAFSSEIKAFTGLTGWRARADREKMLDFFVWNISDHGERTMFDGVLQLLPGHFAMLDLAGVLAGGKAPAWQPRRWYALPEAVEAVRGSQAVQGLRDILADSVRLRLRADVPVGSCLSGGLDSSAIVCLMGERLGPVETRGEAELHTFTARSHDPEFDEFRYAETVSARAGSRPHTVVPEPTGLFDDLDRLSWHQDEPFLSTSIYAQWCVFRLARQSGITVMLDGQGADEILGGYRGFFGAYLAGLVRRGAVPAWFKELGAMKREIGFSPLRSAGYTAAYLMPSLIGLLGRFDSRAYADREWLAPQAQAACVADPLLAAGGRPASVREMSVAQLTATNLPMLLHWEDRNSMAHSIEARVPFLDYRVVEHCLAIADEEKVGGGIAKRALRQAMRGSVPDIVLDRRDKMGFVTAETLWVRRDEPKRFRAAVAEAVERYAGLLAPRLVDHFDEVLAGKRPFDHRYWRAVSASRWARVFDVEIS</sequence>
<name>A0A484RLF6_9ZZZZ</name>
<protein>
    <submittedName>
        <fullName evidence="6">Asparagine synthetase [glutamine-hydrolyzing]</fullName>
        <ecNumber evidence="6">6.3.5.4</ecNumber>
    </submittedName>
</protein>
<dbReference type="InterPro" id="IPR014729">
    <property type="entry name" value="Rossmann-like_a/b/a_fold"/>
</dbReference>
<dbReference type="InterPro" id="IPR006426">
    <property type="entry name" value="Asn_synth_AEB"/>
</dbReference>
<dbReference type="CDD" id="cd01991">
    <property type="entry name" value="Asn_synthase_B_C"/>
    <property type="match status" value="1"/>
</dbReference>
<keyword evidence="3" id="KW-0067">ATP-binding</keyword>
<dbReference type="Pfam" id="PF13537">
    <property type="entry name" value="GATase_7"/>
    <property type="match status" value="1"/>
</dbReference>
<dbReference type="PANTHER" id="PTHR43284:SF1">
    <property type="entry name" value="ASPARAGINE SYNTHETASE"/>
    <property type="match status" value="1"/>
</dbReference>
<evidence type="ECO:0000256" key="2">
    <source>
        <dbReference type="ARBA" id="ARBA00022741"/>
    </source>
</evidence>
<evidence type="ECO:0000256" key="1">
    <source>
        <dbReference type="ARBA" id="ARBA00005752"/>
    </source>
</evidence>
<dbReference type="InterPro" id="IPR033738">
    <property type="entry name" value="AsnB_N"/>
</dbReference>
<keyword evidence="2" id="KW-0547">Nucleotide-binding</keyword>
<dbReference type="GO" id="GO:0006529">
    <property type="term" value="P:asparagine biosynthetic process"/>
    <property type="evidence" value="ECO:0007669"/>
    <property type="project" value="InterPro"/>
</dbReference>
<dbReference type="SUPFAM" id="SSF56235">
    <property type="entry name" value="N-terminal nucleophile aminohydrolases (Ntn hydrolases)"/>
    <property type="match status" value="1"/>
</dbReference>
<dbReference type="InterPro" id="IPR001962">
    <property type="entry name" value="Asn_synthase"/>
</dbReference>
<evidence type="ECO:0000313" key="6">
    <source>
        <dbReference type="EMBL" id="VFR50069.1"/>
    </source>
</evidence>
<reference evidence="6" key="1">
    <citation type="submission" date="2019-03" db="EMBL/GenBank/DDBJ databases">
        <authorList>
            <person name="Danneels B."/>
        </authorList>
    </citation>
    <scope>NUCLEOTIDE SEQUENCE</scope>
</reference>
<keyword evidence="6" id="KW-0436">Ligase</keyword>
<dbReference type="GO" id="GO:0005829">
    <property type="term" value="C:cytosol"/>
    <property type="evidence" value="ECO:0007669"/>
    <property type="project" value="TreeGrafter"/>
</dbReference>
<dbReference type="GO" id="GO:0004066">
    <property type="term" value="F:asparagine synthase (glutamine-hydrolyzing) activity"/>
    <property type="evidence" value="ECO:0007669"/>
    <property type="project" value="UniProtKB-EC"/>
</dbReference>
<dbReference type="PANTHER" id="PTHR43284">
    <property type="entry name" value="ASPARAGINE SYNTHETASE (GLUTAMINE-HYDROLYZING)"/>
    <property type="match status" value="1"/>
</dbReference>
<dbReference type="AlphaFoldDB" id="A0A484RLF6"/>
<accession>A0A484RLF6</accession>
<dbReference type="InterPro" id="IPR017932">
    <property type="entry name" value="GATase_2_dom"/>
</dbReference>